<reference evidence="11" key="1">
    <citation type="submission" date="2020-10" db="EMBL/GenBank/DDBJ databases">
        <title>ChiBAC.</title>
        <authorList>
            <person name="Zenner C."/>
            <person name="Hitch T.C.A."/>
            <person name="Clavel T."/>
        </authorList>
    </citation>
    <scope>NUCLEOTIDE SEQUENCE</scope>
    <source>
        <strain evidence="11">DSM 107454</strain>
    </source>
</reference>
<proteinExistence type="inferred from homology"/>
<accession>A0A9D5M036</accession>
<keyword evidence="12" id="KW-1185">Reference proteome</keyword>
<keyword evidence="6 9" id="KW-0378">Hydrolase</keyword>
<evidence type="ECO:0000256" key="1">
    <source>
        <dbReference type="ARBA" id="ARBA00001947"/>
    </source>
</evidence>
<dbReference type="AlphaFoldDB" id="A0A9D5M036"/>
<evidence type="ECO:0000256" key="6">
    <source>
        <dbReference type="ARBA" id="ARBA00022801"/>
    </source>
</evidence>
<keyword evidence="7 9" id="KW-0862">Zinc</keyword>
<evidence type="ECO:0000256" key="4">
    <source>
        <dbReference type="ARBA" id="ARBA00022670"/>
    </source>
</evidence>
<comment type="cofactor">
    <cofactor evidence="1 10">
        <name>Zn(2+)</name>
        <dbReference type="ChEBI" id="CHEBI:29105"/>
    </cofactor>
</comment>
<dbReference type="EMBL" id="JADCKB010000006">
    <property type="protein sequence ID" value="MBE5039681.1"/>
    <property type="molecule type" value="Genomic_DNA"/>
</dbReference>
<dbReference type="GO" id="GO:0004177">
    <property type="term" value="F:aminopeptidase activity"/>
    <property type="evidence" value="ECO:0007669"/>
    <property type="project" value="UniProtKB-KW"/>
</dbReference>
<gene>
    <name evidence="11" type="ORF">INF28_04295</name>
</gene>
<dbReference type="Gene3D" id="2.30.250.10">
    <property type="entry name" value="Aminopeptidase i, Domain 2"/>
    <property type="match status" value="1"/>
</dbReference>
<evidence type="ECO:0000256" key="2">
    <source>
        <dbReference type="ARBA" id="ARBA00008290"/>
    </source>
</evidence>
<dbReference type="GO" id="GO:0008237">
    <property type="term" value="F:metallopeptidase activity"/>
    <property type="evidence" value="ECO:0007669"/>
    <property type="project" value="UniProtKB-KW"/>
</dbReference>
<evidence type="ECO:0000256" key="8">
    <source>
        <dbReference type="ARBA" id="ARBA00023049"/>
    </source>
</evidence>
<evidence type="ECO:0000256" key="7">
    <source>
        <dbReference type="ARBA" id="ARBA00022833"/>
    </source>
</evidence>
<evidence type="ECO:0000256" key="9">
    <source>
        <dbReference type="RuleBase" id="RU004386"/>
    </source>
</evidence>
<dbReference type="SUPFAM" id="SSF101821">
    <property type="entry name" value="Aminopeptidase/glucanase lid domain"/>
    <property type="match status" value="1"/>
</dbReference>
<evidence type="ECO:0000313" key="12">
    <source>
        <dbReference type="Proteomes" id="UP000806542"/>
    </source>
</evidence>
<organism evidence="11 12">
    <name type="scientific">Ructibacterium gallinarum</name>
    <dbReference type="NCBI Taxonomy" id="2779355"/>
    <lineage>
        <taxon>Bacteria</taxon>
        <taxon>Bacillati</taxon>
        <taxon>Bacillota</taxon>
        <taxon>Clostridia</taxon>
        <taxon>Eubacteriales</taxon>
        <taxon>Oscillospiraceae</taxon>
        <taxon>Ructibacterium</taxon>
    </lineage>
</organism>
<dbReference type="PANTHER" id="PTHR28570:SF2">
    <property type="entry name" value="M18 FAMILY AMINOPEPTIDASE 1-RELATED"/>
    <property type="match status" value="1"/>
</dbReference>
<keyword evidence="8 9" id="KW-0482">Metalloprotease</keyword>
<comment type="caution">
    <text evidence="11">The sequence shown here is derived from an EMBL/GenBank/DDBJ whole genome shotgun (WGS) entry which is preliminary data.</text>
</comment>
<evidence type="ECO:0000256" key="10">
    <source>
        <dbReference type="RuleBase" id="RU004387"/>
    </source>
</evidence>
<dbReference type="GO" id="GO:0008270">
    <property type="term" value="F:zinc ion binding"/>
    <property type="evidence" value="ECO:0007669"/>
    <property type="project" value="InterPro"/>
</dbReference>
<dbReference type="PRINTS" id="PR00932">
    <property type="entry name" value="AMINO1PTASE"/>
</dbReference>
<dbReference type="Proteomes" id="UP000806542">
    <property type="component" value="Unassembled WGS sequence"/>
</dbReference>
<evidence type="ECO:0000256" key="5">
    <source>
        <dbReference type="ARBA" id="ARBA00022723"/>
    </source>
</evidence>
<dbReference type="GO" id="GO:0006508">
    <property type="term" value="P:proteolysis"/>
    <property type="evidence" value="ECO:0007669"/>
    <property type="project" value="UniProtKB-KW"/>
</dbReference>
<dbReference type="EC" id="3.4.11.-" evidence="10"/>
<dbReference type="GO" id="GO:0005737">
    <property type="term" value="C:cytoplasm"/>
    <property type="evidence" value="ECO:0007669"/>
    <property type="project" value="UniProtKB-ARBA"/>
</dbReference>
<sequence length="469" mass="51988">MAKENQNAQTLCYENKNRFAELEEKERKKLFEFCEDYRKFISNAKTEREFCDDACRVLESNGFVPLEDKAKLKAGDKIYTVNRGKGVIAAVIGTEEIENGINLVGAHIDSPRLDLKPNPLFEEQSMAYFKTHYYGGIKKYQWTAIPLAIHGIAALQDGTQIKIIIGEEENDPVFCVTDLLPHLAQDQMTKKMSEAIPGESLNVLLGNLCCDDPDVKEGVKYNILKLLNEKYDIQEEDLLSSEIEVVPAFGARDLGFDRTMIAGYGQDDRVCAYTALRAVLDVKKPAKTAVCLLVDKEEVGSMGATGMQSRHFENVMARICAKIVKNYSDLVLREMLCNSTCLSADVGAALDPNYPEVTEKKNSAMINCGIMLTKYTGSRGKGGASDASAEVVAKIRKIFNEHQVEWQIGELGKVDAGGGGTIAQFVANLDMDVIDAGVPLLSMHSPFEVAGKLDIYMTYKGYREFYLNN</sequence>
<evidence type="ECO:0000256" key="3">
    <source>
        <dbReference type="ARBA" id="ARBA00022438"/>
    </source>
</evidence>
<evidence type="ECO:0000313" key="11">
    <source>
        <dbReference type="EMBL" id="MBE5039681.1"/>
    </source>
</evidence>
<dbReference type="Gene3D" id="3.40.630.10">
    <property type="entry name" value="Zn peptidases"/>
    <property type="match status" value="1"/>
</dbReference>
<dbReference type="InterPro" id="IPR001948">
    <property type="entry name" value="Peptidase_M18"/>
</dbReference>
<dbReference type="PANTHER" id="PTHR28570">
    <property type="entry name" value="ASPARTYL AMINOPEPTIDASE"/>
    <property type="match status" value="1"/>
</dbReference>
<keyword evidence="4 9" id="KW-0645">Protease</keyword>
<dbReference type="InterPro" id="IPR023358">
    <property type="entry name" value="Peptidase_M18_dom2"/>
</dbReference>
<comment type="similarity">
    <text evidence="2 9">Belongs to the peptidase M18 family.</text>
</comment>
<dbReference type="NCBIfam" id="NF002600">
    <property type="entry name" value="PRK02256.1"/>
    <property type="match status" value="1"/>
</dbReference>
<dbReference type="SUPFAM" id="SSF53187">
    <property type="entry name" value="Zn-dependent exopeptidases"/>
    <property type="match status" value="1"/>
</dbReference>
<keyword evidence="3 9" id="KW-0031">Aminopeptidase</keyword>
<name>A0A9D5M036_9FIRM</name>
<dbReference type="Pfam" id="PF02127">
    <property type="entry name" value="Peptidase_M18"/>
    <property type="match status" value="1"/>
</dbReference>
<keyword evidence="5 9" id="KW-0479">Metal-binding</keyword>
<protein>
    <recommendedName>
        <fullName evidence="10">M18 family aminopeptidase</fullName>
        <ecNumber evidence="10">3.4.11.-</ecNumber>
    </recommendedName>
</protein>
<dbReference type="RefSeq" id="WP_226392239.1">
    <property type="nucleotide sequence ID" value="NZ_JADCKB010000006.1"/>
</dbReference>